<keyword evidence="3" id="KW-1185">Reference proteome</keyword>
<sequence length="133" mass="14931">MRYDAVFNYMIKCSVLHRTLSIQYLDGPGLGINQGFLFLYNNLNDKYEEQIPKDEITGQILPFLTLSQYSLTLKQISHLINGRLGWGIYHSAKERAFSEGSQNVFLTEPYPSGRTGSGLDPKSIQANGKAPLT</sequence>
<accession>M7AY56</accession>
<protein>
    <submittedName>
        <fullName evidence="2">Uncharacterized protein</fullName>
    </submittedName>
</protein>
<proteinExistence type="predicted"/>
<dbReference type="Proteomes" id="UP000031443">
    <property type="component" value="Unassembled WGS sequence"/>
</dbReference>
<reference evidence="3" key="1">
    <citation type="journal article" date="2013" name="Nat. Genet.">
        <title>The draft genomes of soft-shell turtle and green sea turtle yield insights into the development and evolution of the turtle-specific body plan.</title>
        <authorList>
            <person name="Wang Z."/>
            <person name="Pascual-Anaya J."/>
            <person name="Zadissa A."/>
            <person name="Li W."/>
            <person name="Niimura Y."/>
            <person name="Huang Z."/>
            <person name="Li C."/>
            <person name="White S."/>
            <person name="Xiong Z."/>
            <person name="Fang D."/>
            <person name="Wang B."/>
            <person name="Ming Y."/>
            <person name="Chen Y."/>
            <person name="Zheng Y."/>
            <person name="Kuraku S."/>
            <person name="Pignatelli M."/>
            <person name="Herrero J."/>
            <person name="Beal K."/>
            <person name="Nozawa M."/>
            <person name="Li Q."/>
            <person name="Wang J."/>
            <person name="Zhang H."/>
            <person name="Yu L."/>
            <person name="Shigenobu S."/>
            <person name="Wang J."/>
            <person name="Liu J."/>
            <person name="Flicek P."/>
            <person name="Searle S."/>
            <person name="Wang J."/>
            <person name="Kuratani S."/>
            <person name="Yin Y."/>
            <person name="Aken B."/>
            <person name="Zhang G."/>
            <person name="Irie N."/>
        </authorList>
    </citation>
    <scope>NUCLEOTIDE SEQUENCE [LARGE SCALE GENOMIC DNA]</scope>
</reference>
<dbReference type="AlphaFoldDB" id="M7AY56"/>
<dbReference type="EMBL" id="KB554460">
    <property type="protein sequence ID" value="EMP29679.1"/>
    <property type="molecule type" value="Genomic_DNA"/>
</dbReference>
<evidence type="ECO:0000313" key="3">
    <source>
        <dbReference type="Proteomes" id="UP000031443"/>
    </source>
</evidence>
<organism evidence="2 3">
    <name type="scientific">Chelonia mydas</name>
    <name type="common">Green sea-turtle</name>
    <name type="synonym">Chelonia agassizi</name>
    <dbReference type="NCBI Taxonomy" id="8469"/>
    <lineage>
        <taxon>Eukaryota</taxon>
        <taxon>Metazoa</taxon>
        <taxon>Chordata</taxon>
        <taxon>Craniata</taxon>
        <taxon>Vertebrata</taxon>
        <taxon>Euteleostomi</taxon>
        <taxon>Archelosauria</taxon>
        <taxon>Testudinata</taxon>
        <taxon>Testudines</taxon>
        <taxon>Cryptodira</taxon>
        <taxon>Durocryptodira</taxon>
        <taxon>Americhelydia</taxon>
        <taxon>Chelonioidea</taxon>
        <taxon>Cheloniidae</taxon>
        <taxon>Chelonia</taxon>
    </lineage>
</organism>
<evidence type="ECO:0000256" key="1">
    <source>
        <dbReference type="SAM" id="MobiDB-lite"/>
    </source>
</evidence>
<evidence type="ECO:0000313" key="2">
    <source>
        <dbReference type="EMBL" id="EMP29679.1"/>
    </source>
</evidence>
<feature type="region of interest" description="Disordered" evidence="1">
    <location>
        <begin position="107"/>
        <end position="133"/>
    </location>
</feature>
<name>M7AY56_CHEMY</name>
<gene>
    <name evidence="2" type="ORF">UY3_13202</name>
</gene>